<organism evidence="1">
    <name type="scientific">Arundo donax</name>
    <name type="common">Giant reed</name>
    <name type="synonym">Donax arundinaceus</name>
    <dbReference type="NCBI Taxonomy" id="35708"/>
    <lineage>
        <taxon>Eukaryota</taxon>
        <taxon>Viridiplantae</taxon>
        <taxon>Streptophyta</taxon>
        <taxon>Embryophyta</taxon>
        <taxon>Tracheophyta</taxon>
        <taxon>Spermatophyta</taxon>
        <taxon>Magnoliopsida</taxon>
        <taxon>Liliopsida</taxon>
        <taxon>Poales</taxon>
        <taxon>Poaceae</taxon>
        <taxon>PACMAD clade</taxon>
        <taxon>Arundinoideae</taxon>
        <taxon>Arundineae</taxon>
        <taxon>Arundo</taxon>
    </lineage>
</organism>
<name>A0A0A8ZBW4_ARUDO</name>
<reference evidence="1" key="2">
    <citation type="journal article" date="2015" name="Data Brief">
        <title>Shoot transcriptome of the giant reed, Arundo donax.</title>
        <authorList>
            <person name="Barrero R.A."/>
            <person name="Guerrero F.D."/>
            <person name="Moolhuijzen P."/>
            <person name="Goolsby J.A."/>
            <person name="Tidwell J."/>
            <person name="Bellgard S.E."/>
            <person name="Bellgard M.I."/>
        </authorList>
    </citation>
    <scope>NUCLEOTIDE SEQUENCE</scope>
    <source>
        <tissue evidence="1">Shoot tissue taken approximately 20 cm above the soil surface</tissue>
    </source>
</reference>
<evidence type="ECO:0000313" key="1">
    <source>
        <dbReference type="EMBL" id="JAD35133.1"/>
    </source>
</evidence>
<reference evidence="1" key="1">
    <citation type="submission" date="2014-09" db="EMBL/GenBank/DDBJ databases">
        <authorList>
            <person name="Magalhaes I.L.F."/>
            <person name="Oliveira U."/>
            <person name="Santos F.R."/>
            <person name="Vidigal T.H.D.A."/>
            <person name="Brescovit A.D."/>
            <person name="Santos A.J."/>
        </authorList>
    </citation>
    <scope>NUCLEOTIDE SEQUENCE</scope>
    <source>
        <tissue evidence="1">Shoot tissue taken approximately 20 cm above the soil surface</tissue>
    </source>
</reference>
<accession>A0A0A8ZBW4</accession>
<dbReference type="AlphaFoldDB" id="A0A0A8ZBW4"/>
<proteinExistence type="predicted"/>
<protein>
    <submittedName>
        <fullName evidence="1">Uncharacterized protein</fullName>
    </submittedName>
</protein>
<dbReference type="EMBL" id="GBRH01262762">
    <property type="protein sequence ID" value="JAD35133.1"/>
    <property type="molecule type" value="Transcribed_RNA"/>
</dbReference>
<sequence length="33" mass="3633">MVHSFSMAVTHMAPPNVVSLCPRFVVPTFSLMV</sequence>